<evidence type="ECO:0000313" key="2">
    <source>
        <dbReference type="Proteomes" id="UP000053858"/>
    </source>
</evidence>
<name>A0A0A0A790_CHAVO</name>
<feature type="non-terminal residue" evidence="1">
    <location>
        <position position="246"/>
    </location>
</feature>
<organism evidence="1 2">
    <name type="scientific">Charadrius vociferus</name>
    <name type="common">Killdeer</name>
    <name type="synonym">Aegialitis vocifera</name>
    <dbReference type="NCBI Taxonomy" id="50402"/>
    <lineage>
        <taxon>Eukaryota</taxon>
        <taxon>Metazoa</taxon>
        <taxon>Chordata</taxon>
        <taxon>Craniata</taxon>
        <taxon>Vertebrata</taxon>
        <taxon>Euteleostomi</taxon>
        <taxon>Archelosauria</taxon>
        <taxon>Archosauria</taxon>
        <taxon>Dinosauria</taxon>
        <taxon>Saurischia</taxon>
        <taxon>Theropoda</taxon>
        <taxon>Coelurosauria</taxon>
        <taxon>Aves</taxon>
        <taxon>Neognathae</taxon>
        <taxon>Neoaves</taxon>
        <taxon>Charadriiformes</taxon>
        <taxon>Charadriidae</taxon>
        <taxon>Charadrius</taxon>
    </lineage>
</organism>
<evidence type="ECO:0000313" key="1">
    <source>
        <dbReference type="EMBL" id="KGL89931.1"/>
    </source>
</evidence>
<dbReference type="PANTHER" id="PTHR33332">
    <property type="entry name" value="REVERSE TRANSCRIPTASE DOMAIN-CONTAINING PROTEIN"/>
    <property type="match status" value="1"/>
</dbReference>
<proteinExistence type="predicted"/>
<protein>
    <recommendedName>
        <fullName evidence="3">Reverse transcriptase domain-containing protein</fullName>
    </recommendedName>
</protein>
<dbReference type="Proteomes" id="UP000053858">
    <property type="component" value="Unassembled WGS sequence"/>
</dbReference>
<dbReference type="PRINTS" id="PR01345">
    <property type="entry name" value="CERVTRCPTASE"/>
</dbReference>
<dbReference type="STRING" id="50402.A0A0A0A790"/>
<evidence type="ECO:0008006" key="3">
    <source>
        <dbReference type="Google" id="ProtNLM"/>
    </source>
</evidence>
<reference evidence="2" key="1">
    <citation type="journal article" date="2014" name="Science">
        <title>Comparative genomics reveals insights into avian genome evolution and adaptation.</title>
        <authorList>
            <consortium name="Avian Genome Consortium"/>
            <person name="Zhang G."/>
            <person name="Li C."/>
            <person name="Li Q."/>
            <person name="Li B."/>
            <person name="Larkin D.M."/>
            <person name="Lee C."/>
            <person name="Storz J.F."/>
            <person name="Antunes A."/>
            <person name="Greenwold M.J."/>
            <person name="Meredith R.W."/>
            <person name="Odeen A."/>
            <person name="Cui J."/>
            <person name="Zhou Q."/>
            <person name="Xu L."/>
            <person name="Pan H."/>
            <person name="Wang Z."/>
            <person name="Jin L."/>
            <person name="Zhang P."/>
            <person name="Hu H."/>
            <person name="Yang W."/>
            <person name="Hu J."/>
            <person name="Xiao J."/>
            <person name="Yang Z."/>
            <person name="Liu Y."/>
            <person name="Xie Q."/>
            <person name="Yu H."/>
            <person name="Lian J."/>
            <person name="Wen P."/>
            <person name="Zhang F."/>
            <person name="Li H."/>
            <person name="Zeng Y."/>
            <person name="Xiong Z."/>
            <person name="Liu S."/>
            <person name="Zhou L."/>
            <person name="Huang Z."/>
            <person name="An N."/>
            <person name="Wang J."/>
            <person name="Zheng Q."/>
            <person name="Xiong Y."/>
            <person name="Wang G."/>
            <person name="Wang B."/>
            <person name="Wang J."/>
            <person name="Fan Y."/>
            <person name="da Fonseca R.R."/>
            <person name="Alfaro-Nunez A."/>
            <person name="Schubert M."/>
            <person name="Orlando L."/>
            <person name="Mourier T."/>
            <person name="Howard J.T."/>
            <person name="Ganapathy G."/>
            <person name="Pfenning A."/>
            <person name="Whitney O."/>
            <person name="Rivas M.V."/>
            <person name="Hara E."/>
            <person name="Smith J."/>
            <person name="Farre M."/>
            <person name="Narayan J."/>
            <person name="Slavov G."/>
            <person name="Romanov M.N."/>
            <person name="Borges R."/>
            <person name="Machado J.P."/>
            <person name="Khan I."/>
            <person name="Springer M.S."/>
            <person name="Gatesy J."/>
            <person name="Hoffmann F.G."/>
            <person name="Opazo J.C."/>
            <person name="Hastad O."/>
            <person name="Sawyer R.H."/>
            <person name="Kim H."/>
            <person name="Kim K.W."/>
            <person name="Kim H.J."/>
            <person name="Cho S."/>
            <person name="Li N."/>
            <person name="Huang Y."/>
            <person name="Bruford M.W."/>
            <person name="Zhan X."/>
            <person name="Dixon A."/>
            <person name="Bertelsen M.F."/>
            <person name="Derryberry E."/>
            <person name="Warren W."/>
            <person name="Wilson R.K."/>
            <person name="Li S."/>
            <person name="Ray D.A."/>
            <person name="Green R.E."/>
            <person name="O'Brien S.J."/>
            <person name="Griffin D."/>
            <person name="Johnson W.E."/>
            <person name="Haussler D."/>
            <person name="Ryder O.A."/>
            <person name="Willerslev E."/>
            <person name="Graves G.R."/>
            <person name="Alstrom P."/>
            <person name="Fjeldsa J."/>
            <person name="Mindell D.P."/>
            <person name="Edwards S.V."/>
            <person name="Braun E.L."/>
            <person name="Rahbek C."/>
            <person name="Burt D.W."/>
            <person name="Houde P."/>
            <person name="Zhang Y."/>
            <person name="Yang H."/>
            <person name="Wang J."/>
            <person name="Jarvis E.D."/>
            <person name="Gilbert M.T."/>
            <person name="Wang J."/>
        </authorList>
    </citation>
    <scope>NUCLEOTIDE SEQUENCE [LARGE SCALE GENOMIC DNA]</scope>
</reference>
<sequence>RDLDRLERWAQANLMQFNKAKCKVLHLGQGNPKHKYRLSREWLESSPAEKDLGMLIDQKLSMSQQCAIAAQKANRILGCIKRPVASKSREVILPLYSTLVRPHVECCIQLWSPQHKKDMDLLERVQRRATRMIQGLEHLSYEERLRELGLFSPDKRRLRGDLLAAFQYLKGAYRRAGKGLLTRSCSDRTRGNGYKLEEGRFILNIRKKFLTLRVVRHWNTLPREVVEAPSLEVFKARLDVALGNLV</sequence>
<keyword evidence="2" id="KW-1185">Reference proteome</keyword>
<feature type="non-terminal residue" evidence="1">
    <location>
        <position position="1"/>
    </location>
</feature>
<dbReference type="AlphaFoldDB" id="A0A0A0A790"/>
<accession>A0A0A0A790</accession>
<gene>
    <name evidence="1" type="ORF">N301_10925</name>
</gene>
<dbReference type="EMBL" id="KL870980">
    <property type="protein sequence ID" value="KGL89931.1"/>
    <property type="molecule type" value="Genomic_DNA"/>
</dbReference>